<dbReference type="GO" id="GO:1904680">
    <property type="term" value="F:peptide transmembrane transporter activity"/>
    <property type="evidence" value="ECO:0007669"/>
    <property type="project" value="TreeGrafter"/>
</dbReference>
<comment type="caution">
    <text evidence="3">The sequence shown here is derived from an EMBL/GenBank/DDBJ whole genome shotgun (WGS) entry which is preliminary data.</text>
</comment>
<dbReference type="PIRSF" id="PIRSF002741">
    <property type="entry name" value="MppA"/>
    <property type="match status" value="1"/>
</dbReference>
<keyword evidence="1" id="KW-0732">Signal</keyword>
<accession>A0A1V5T2Q7</accession>
<dbReference type="InterPro" id="IPR000914">
    <property type="entry name" value="SBP_5_dom"/>
</dbReference>
<sequence>MKKNFYLLIIIFCLITTFTTNAQIKDPNTYVLLTIGEPDSLDPGYAYDSHSGEVLTFVYNNLIAYEGENIFKFIPILATAVPSKENGLITNDGKTYIFPIRKGVFFHNGNELNPEDVEYTFERNILFDSVGGPYWMIIGALFDYQTLNEMVASKIGIPLTDLVNEDGSLKNQEYADRLIKFYQEEIDPAIEVDNDKVIFHLAKPFAPFLNLLSKYAYWSSIMDKQTCIEWGCWDGKADEWWKYYNRKKESSPLFDKTNGTGPFILAEWDRTQQKVVLKKNQQYWGEKAKLEQVIIWGVDEWNTRRAMFEAGDADQVYIPTQYIQQLENLKGSQFYQKERITVTNLQFNWTINKTSPFLGSAQLDGNGIPPDFFTDENCRRAFCYAFDYEAMINDVLQGYGKRIASVLPSDLLGYNDQLPRYEYDLIKAKEEFQKAWGGKIWDKGFQVTLAYDTGNEVFQTACEILKENIESLNPRFKIQIQGIQWPSFLDSFKLGQLPAIVISWIADYPDPHNLIFSHYHSNGAIGGAQGEGFAEFAKNNLNHQIDAALIETNPESRQKLYENIQIDAYKHALGIPLFQPIEIHLMKNWVKDWVFNPIQCGEANFDIIYKKEQ</sequence>
<protein>
    <submittedName>
        <fullName evidence="3">Periplasmic dipeptide transport protein</fullName>
    </submittedName>
</protein>
<reference evidence="3" key="1">
    <citation type="submission" date="2017-02" db="EMBL/GenBank/DDBJ databases">
        <title>Delving into the versatile metabolic prowess of the omnipresent phylum Bacteroidetes.</title>
        <authorList>
            <person name="Nobu M.K."/>
            <person name="Mei R."/>
            <person name="Narihiro T."/>
            <person name="Kuroda K."/>
            <person name="Liu W.-T."/>
        </authorList>
    </citation>
    <scope>NUCLEOTIDE SEQUENCE</scope>
    <source>
        <strain evidence="3">ADurb.Bin276</strain>
    </source>
</reference>
<dbReference type="Proteomes" id="UP000485569">
    <property type="component" value="Unassembled WGS sequence"/>
</dbReference>
<dbReference type="EMBL" id="MWBQ01000031">
    <property type="protein sequence ID" value="OQA60803.1"/>
    <property type="molecule type" value="Genomic_DNA"/>
</dbReference>
<evidence type="ECO:0000256" key="1">
    <source>
        <dbReference type="SAM" id="SignalP"/>
    </source>
</evidence>
<name>A0A1V5T2Q7_9BACT</name>
<dbReference type="CDD" id="cd08512">
    <property type="entry name" value="PBP2_NikA_DppA_OppA_like_7"/>
    <property type="match status" value="1"/>
</dbReference>
<dbReference type="GO" id="GO:0043190">
    <property type="term" value="C:ATP-binding cassette (ABC) transporter complex"/>
    <property type="evidence" value="ECO:0007669"/>
    <property type="project" value="InterPro"/>
</dbReference>
<dbReference type="Gene3D" id="3.40.190.10">
    <property type="entry name" value="Periplasmic binding protein-like II"/>
    <property type="match status" value="1"/>
</dbReference>
<dbReference type="PANTHER" id="PTHR30290:SF34">
    <property type="entry name" value="ABC TRANSPORTER, PERIPLASMIC OLIGO-PEPTIDE BINDING PROTEIN, PUTATIVE-RELATED"/>
    <property type="match status" value="1"/>
</dbReference>
<gene>
    <name evidence="3" type="primary">dppA_2</name>
    <name evidence="3" type="ORF">BWY41_00498</name>
</gene>
<evidence type="ECO:0000259" key="2">
    <source>
        <dbReference type="Pfam" id="PF00496"/>
    </source>
</evidence>
<dbReference type="InterPro" id="IPR039424">
    <property type="entry name" value="SBP_5"/>
</dbReference>
<feature type="signal peptide" evidence="1">
    <location>
        <begin position="1"/>
        <end position="22"/>
    </location>
</feature>
<dbReference type="GO" id="GO:0030288">
    <property type="term" value="C:outer membrane-bounded periplasmic space"/>
    <property type="evidence" value="ECO:0007669"/>
    <property type="project" value="UniProtKB-ARBA"/>
</dbReference>
<evidence type="ECO:0000313" key="3">
    <source>
        <dbReference type="EMBL" id="OQA60803.1"/>
    </source>
</evidence>
<dbReference type="GO" id="GO:0015833">
    <property type="term" value="P:peptide transport"/>
    <property type="evidence" value="ECO:0007669"/>
    <property type="project" value="TreeGrafter"/>
</dbReference>
<dbReference type="InterPro" id="IPR030678">
    <property type="entry name" value="Peptide/Ni-bd"/>
</dbReference>
<dbReference type="PANTHER" id="PTHR30290">
    <property type="entry name" value="PERIPLASMIC BINDING COMPONENT OF ABC TRANSPORTER"/>
    <property type="match status" value="1"/>
</dbReference>
<dbReference type="Gene3D" id="3.10.105.10">
    <property type="entry name" value="Dipeptide-binding Protein, Domain 3"/>
    <property type="match status" value="1"/>
</dbReference>
<dbReference type="SUPFAM" id="SSF53850">
    <property type="entry name" value="Periplasmic binding protein-like II"/>
    <property type="match status" value="1"/>
</dbReference>
<feature type="domain" description="Solute-binding protein family 5" evidence="2">
    <location>
        <begin position="74"/>
        <end position="523"/>
    </location>
</feature>
<organism evidence="3">
    <name type="scientific">Candidatus Atribacter allofermentans</name>
    <dbReference type="NCBI Taxonomy" id="1852833"/>
    <lineage>
        <taxon>Bacteria</taxon>
        <taxon>Pseudomonadati</taxon>
        <taxon>Atribacterota</taxon>
        <taxon>Atribacteria</taxon>
        <taxon>Atribacterales</taxon>
        <taxon>Atribacteraceae</taxon>
        <taxon>Atribacter</taxon>
    </lineage>
</organism>
<dbReference type="AlphaFoldDB" id="A0A1V5T2Q7"/>
<dbReference type="Pfam" id="PF00496">
    <property type="entry name" value="SBP_bac_5"/>
    <property type="match status" value="1"/>
</dbReference>
<proteinExistence type="predicted"/>
<feature type="chain" id="PRO_5012189741" evidence="1">
    <location>
        <begin position="23"/>
        <end position="613"/>
    </location>
</feature>